<accession>A0A7J7JBX3</accession>
<comment type="caution">
    <text evidence="1">The sequence shown here is derived from an EMBL/GenBank/DDBJ whole genome shotgun (WGS) entry which is preliminary data.</text>
</comment>
<protein>
    <submittedName>
        <fullName evidence="1">Uncharacterized protein</fullName>
    </submittedName>
</protein>
<reference evidence="1" key="1">
    <citation type="submission" date="2020-06" db="EMBL/GenBank/DDBJ databases">
        <title>Draft genome of Bugula neritina, a colonial animal packing powerful symbionts and potential medicines.</title>
        <authorList>
            <person name="Rayko M."/>
        </authorList>
    </citation>
    <scope>NUCLEOTIDE SEQUENCE [LARGE SCALE GENOMIC DNA]</scope>
    <source>
        <strain evidence="1">Kwan_BN1</strain>
    </source>
</reference>
<gene>
    <name evidence="1" type="ORF">EB796_018187</name>
</gene>
<dbReference type="Proteomes" id="UP000593567">
    <property type="component" value="Unassembled WGS sequence"/>
</dbReference>
<sequence length="68" mass="7436">MEVTEPAQQDTTLPIAEGGNDLFLSVVYRELLHLCSLTTQYPSCQGSLATSAGSRLMRLRRITSHSSP</sequence>
<dbReference type="EMBL" id="VXIV02002704">
    <property type="protein sequence ID" value="KAF6023507.1"/>
    <property type="molecule type" value="Genomic_DNA"/>
</dbReference>
<proteinExistence type="predicted"/>
<keyword evidence="2" id="KW-1185">Reference proteome</keyword>
<evidence type="ECO:0000313" key="1">
    <source>
        <dbReference type="EMBL" id="KAF6023507.1"/>
    </source>
</evidence>
<dbReference type="AlphaFoldDB" id="A0A7J7JBX3"/>
<name>A0A7J7JBX3_BUGNE</name>
<organism evidence="1 2">
    <name type="scientific">Bugula neritina</name>
    <name type="common">Brown bryozoan</name>
    <name type="synonym">Sertularia neritina</name>
    <dbReference type="NCBI Taxonomy" id="10212"/>
    <lineage>
        <taxon>Eukaryota</taxon>
        <taxon>Metazoa</taxon>
        <taxon>Spiralia</taxon>
        <taxon>Lophotrochozoa</taxon>
        <taxon>Bryozoa</taxon>
        <taxon>Gymnolaemata</taxon>
        <taxon>Cheilostomatida</taxon>
        <taxon>Flustrina</taxon>
        <taxon>Buguloidea</taxon>
        <taxon>Bugulidae</taxon>
        <taxon>Bugula</taxon>
    </lineage>
</organism>
<evidence type="ECO:0000313" key="2">
    <source>
        <dbReference type="Proteomes" id="UP000593567"/>
    </source>
</evidence>